<dbReference type="Gene3D" id="4.10.60.10">
    <property type="entry name" value="Zinc finger, CCHC-type"/>
    <property type="match status" value="1"/>
</dbReference>
<evidence type="ECO:0000256" key="4">
    <source>
        <dbReference type="SAM" id="Phobius"/>
    </source>
</evidence>
<dbReference type="SUPFAM" id="SSF57756">
    <property type="entry name" value="Retrovirus zinc finger-like domains"/>
    <property type="match status" value="1"/>
</dbReference>
<dbReference type="EMBL" id="BKCJ010009187">
    <property type="protein sequence ID" value="GEU85825.1"/>
    <property type="molecule type" value="Genomic_DNA"/>
</dbReference>
<feature type="non-terminal residue" evidence="7">
    <location>
        <position position="1731"/>
    </location>
</feature>
<dbReference type="InterPro" id="IPR001584">
    <property type="entry name" value="Integrase_cat-core"/>
</dbReference>
<feature type="compositionally biased region" description="Basic and acidic residues" evidence="3">
    <location>
        <begin position="1699"/>
        <end position="1731"/>
    </location>
</feature>
<reference evidence="7" key="1">
    <citation type="journal article" date="2019" name="Sci. Rep.">
        <title>Draft genome of Tanacetum cinerariifolium, the natural source of mosquito coil.</title>
        <authorList>
            <person name="Yamashiro T."/>
            <person name="Shiraishi A."/>
            <person name="Satake H."/>
            <person name="Nakayama K."/>
        </authorList>
    </citation>
    <scope>NUCLEOTIDE SEQUENCE</scope>
</reference>
<proteinExistence type="predicted"/>
<dbReference type="InterPro" id="IPR036875">
    <property type="entry name" value="Znf_CCHC_sf"/>
</dbReference>
<protein>
    <submittedName>
        <fullName evidence="7">Putative ribonuclease H-like domain-containing protein</fullName>
    </submittedName>
</protein>
<dbReference type="GO" id="GO:0003676">
    <property type="term" value="F:nucleic acid binding"/>
    <property type="evidence" value="ECO:0007669"/>
    <property type="project" value="InterPro"/>
</dbReference>
<feature type="compositionally biased region" description="Basic and acidic residues" evidence="3">
    <location>
        <begin position="770"/>
        <end position="784"/>
    </location>
</feature>
<feature type="domain" description="CCHC-type" evidence="5">
    <location>
        <begin position="522"/>
        <end position="536"/>
    </location>
</feature>
<sequence length="1731" mass="195693">MDRHGVTPTKLLVFGNRVASSTRSMNSLVLEESLEIRDYHWWYISSIVVLQTMTIDFEIRAVGMRQFGSAIRINLSYGERAGPAGLEFSRKNLKARIEEQDLITDIKNAKWVPRSLIIALGVPNWENRDFKNFTTTLASHQRFHILGFRFAASHPSVKFFLDAVSTVMSPSESTVASCEDVDNFLACNTPPDHLIRTGFEKADVENKMHKAFPLLVRKFPLPEGTSYFLKKNATTRRKVLPLPEVCTAIIVKEKSSTKIQFRSIFVVSHIITLQRLISVLIILEDPDLSFQQVQDMDQQYPTVAKIPMLDTGKFEQWQFRMQQYLQHEHYALWEVIEFGDSYTAPENSLSTTTTSTTSGEKLGRTVTLTTEDMQKKKNDVKARTTLLLSLPDEHQLRFSKHKTAKELWAAILMTFGGNEATKKKKKNLLKQRYGNFRAEGSETLEQTFTRMGNDEVNTASVYTASSNVPTGSANVATVSINQETTCAYIASQSGGSQIKFEGKKISIQGSDVAGFDKSKVECFNCHKMGHFARECRAPRNQERGMRETYRQGSKAEEQTPKALMAIDGVGWDWSYMANDEEDHALVAEALTEFALMANTTTENKLALAQVESRLVEYKEREVKYIEKIRTLEFYDKGKMECIETLKKDLETLKQEKEVIDGKLVGLLSFSKNLDNLIESQRSDNSKEGLGYTAVPPSVAQLYLSPKKDLSWTGLLECADDTVTDYSRPSPTVESSLEEDQNRNPFASENVASPITLKQFVKFVKASDSQSKSKTDEKETLEKPPVKNAKQYRKPNKKPNVKGNQRNWNNWKSHQLGPDFVMKKKACFNCGDFNHLAYECRKRNLSNKGPKNNSVSVVFKKYTYIDTQGRLKPDSGCSRHMTGNISYLSDYEPFDGGYVSFGQGGCKITEKETIKTECIVLGRDFKLLDDANILLRTPRQQNMYSINLNNIVPHRDLTCLVAKASADECNLWHRRLGHLNFKTMNKLVRHNLVRGLPTKCFKNDNNCTACLKGKQHKPSWIKREFSNARTPQQNGVAERRNRSLIEAARTMLADAKLPVTFWAEAVNTACYVQNRVLVNKAHNKTPYELFNGRTPALGFLKPFGCHVMILNTLDNLGKFKAKGDEGYFIGYSMSSKAFKVFNKRTKRVEENVHIEFLENKAIEKGSGPNWLFDIDSLIKSMNYVPVVNAVETPIPTASSPVPTVCFTDSQEPLSETRLISKRVTNQAETLSLDNILTLTNQFEDILGDTLNSEESNGVEADVLKNKKDERGIVIRNKARLVAQGYTQEEGIDYDESAFLYDTIDEEVYVMQPPGFQDPEEFEALMHEKFQMSAMDKYVGDILKKFRYLDVRSSNTPMDKENPWGKDGTRKDVDLHLYRSMIGSLMYLTASRPDIMFVFCACARYQVTPKECHLHAVKRIFRYLKGHPKLGLWYPKDSAFDLVAYSDSDYSGAFQDRKSTSGGCQFLGRRLISWKCKKQTIVATSTTEAEYVAAASCCGFRTSWLTMGLLQDWLEFLSFEALWETIAKSSTLPYDTAPRVTSPAAVEGKDNQGVIGARCADDALIKGRRIDEEEGITGRVSSDTEEIKMDEGEVAIERTSEDTEEMATVLTSIDAATVLAEGIDVPTGSYSIPTAGPLLLTFTLAVMLFLLLVRLLPLPPLLLFVQEEREKKSCLEVGEDFIPMGSKEEAERLKRKGFNMEQEKAKKQKASEEVPNKEKSLEEIPEEKVKEMM</sequence>
<dbReference type="Pfam" id="PF22936">
    <property type="entry name" value="Pol_BBD"/>
    <property type="match status" value="1"/>
</dbReference>
<dbReference type="PANTHER" id="PTHR11439:SF495">
    <property type="entry name" value="REVERSE TRANSCRIPTASE, RNA-DEPENDENT DNA POLYMERASE-RELATED"/>
    <property type="match status" value="1"/>
</dbReference>
<evidence type="ECO:0000256" key="3">
    <source>
        <dbReference type="SAM" id="MobiDB-lite"/>
    </source>
</evidence>
<feature type="compositionally biased region" description="Polar residues" evidence="3">
    <location>
        <begin position="801"/>
        <end position="811"/>
    </location>
</feature>
<feature type="coiled-coil region" evidence="2">
    <location>
        <begin position="607"/>
        <end position="662"/>
    </location>
</feature>
<dbReference type="InterPro" id="IPR054722">
    <property type="entry name" value="PolX-like_BBD"/>
</dbReference>
<dbReference type="Pfam" id="PF25597">
    <property type="entry name" value="SH3_retrovirus"/>
    <property type="match status" value="1"/>
</dbReference>
<dbReference type="PANTHER" id="PTHR11439">
    <property type="entry name" value="GAG-POL-RELATED RETROTRANSPOSON"/>
    <property type="match status" value="1"/>
</dbReference>
<evidence type="ECO:0000259" key="6">
    <source>
        <dbReference type="PROSITE" id="PS50994"/>
    </source>
</evidence>
<dbReference type="InterPro" id="IPR036397">
    <property type="entry name" value="RNaseH_sf"/>
</dbReference>
<dbReference type="InterPro" id="IPR012337">
    <property type="entry name" value="RNaseH-like_sf"/>
</dbReference>
<dbReference type="InterPro" id="IPR025724">
    <property type="entry name" value="GAG-pre-integrase_dom"/>
</dbReference>
<feature type="compositionally biased region" description="Basic residues" evidence="3">
    <location>
        <begin position="789"/>
        <end position="799"/>
    </location>
</feature>
<dbReference type="PROSITE" id="PS50994">
    <property type="entry name" value="INTEGRASE"/>
    <property type="match status" value="1"/>
</dbReference>
<feature type="region of interest" description="Disordered" evidence="3">
    <location>
        <begin position="722"/>
        <end position="748"/>
    </location>
</feature>
<keyword evidence="4" id="KW-0472">Membrane</keyword>
<dbReference type="Pfam" id="PF13976">
    <property type="entry name" value="gag_pre-integrs"/>
    <property type="match status" value="1"/>
</dbReference>
<name>A0A6L2NMG7_TANCI</name>
<evidence type="ECO:0000256" key="1">
    <source>
        <dbReference type="PROSITE-ProRule" id="PRU00047"/>
    </source>
</evidence>
<organism evidence="7">
    <name type="scientific">Tanacetum cinerariifolium</name>
    <name type="common">Dalmatian daisy</name>
    <name type="synonym">Chrysanthemum cinerariifolium</name>
    <dbReference type="NCBI Taxonomy" id="118510"/>
    <lineage>
        <taxon>Eukaryota</taxon>
        <taxon>Viridiplantae</taxon>
        <taxon>Streptophyta</taxon>
        <taxon>Embryophyta</taxon>
        <taxon>Tracheophyta</taxon>
        <taxon>Spermatophyta</taxon>
        <taxon>Magnoliopsida</taxon>
        <taxon>eudicotyledons</taxon>
        <taxon>Gunneridae</taxon>
        <taxon>Pentapetalae</taxon>
        <taxon>asterids</taxon>
        <taxon>campanulids</taxon>
        <taxon>Asterales</taxon>
        <taxon>Asteraceae</taxon>
        <taxon>Asteroideae</taxon>
        <taxon>Anthemideae</taxon>
        <taxon>Anthemidinae</taxon>
        <taxon>Tanacetum</taxon>
    </lineage>
</organism>
<dbReference type="InterPro" id="IPR057670">
    <property type="entry name" value="SH3_retrovirus"/>
</dbReference>
<dbReference type="SUPFAM" id="SSF53098">
    <property type="entry name" value="Ribonuclease H-like"/>
    <property type="match status" value="1"/>
</dbReference>
<feature type="domain" description="CCHC-type" evidence="5">
    <location>
        <begin position="826"/>
        <end position="841"/>
    </location>
</feature>
<dbReference type="InterPro" id="IPR001878">
    <property type="entry name" value="Znf_CCHC"/>
</dbReference>
<keyword evidence="1" id="KW-0863">Zinc-finger</keyword>
<dbReference type="Pfam" id="PF00098">
    <property type="entry name" value="zf-CCHC"/>
    <property type="match status" value="2"/>
</dbReference>
<dbReference type="GO" id="GO:0015074">
    <property type="term" value="P:DNA integration"/>
    <property type="evidence" value="ECO:0007669"/>
    <property type="project" value="InterPro"/>
</dbReference>
<dbReference type="CDD" id="cd09272">
    <property type="entry name" value="RNase_HI_RT_Ty1"/>
    <property type="match status" value="1"/>
</dbReference>
<keyword evidence="4" id="KW-1133">Transmembrane helix</keyword>
<evidence type="ECO:0000259" key="5">
    <source>
        <dbReference type="PROSITE" id="PS50158"/>
    </source>
</evidence>
<dbReference type="PROSITE" id="PS50158">
    <property type="entry name" value="ZF_CCHC"/>
    <property type="match status" value="2"/>
</dbReference>
<gene>
    <name evidence="7" type="ORF">Tci_057803</name>
</gene>
<accession>A0A6L2NMG7</accession>
<feature type="region of interest" description="Disordered" evidence="3">
    <location>
        <begin position="767"/>
        <end position="811"/>
    </location>
</feature>
<dbReference type="Gene3D" id="3.30.420.10">
    <property type="entry name" value="Ribonuclease H-like superfamily/Ribonuclease H"/>
    <property type="match status" value="1"/>
</dbReference>
<dbReference type="Pfam" id="PF14223">
    <property type="entry name" value="Retrotran_gag_2"/>
    <property type="match status" value="1"/>
</dbReference>
<feature type="compositionally biased region" description="Polar residues" evidence="3">
    <location>
        <begin position="723"/>
        <end position="734"/>
    </location>
</feature>
<keyword evidence="2" id="KW-0175">Coiled coil</keyword>
<feature type="transmembrane region" description="Helical" evidence="4">
    <location>
        <begin position="1636"/>
        <end position="1663"/>
    </location>
</feature>
<comment type="caution">
    <text evidence="7">The sequence shown here is derived from an EMBL/GenBank/DDBJ whole genome shotgun (WGS) entry which is preliminary data.</text>
</comment>
<keyword evidence="4" id="KW-0812">Transmembrane</keyword>
<keyword evidence="1" id="KW-0479">Metal-binding</keyword>
<feature type="domain" description="Integrase catalytic" evidence="6">
    <location>
        <begin position="1020"/>
        <end position="1093"/>
    </location>
</feature>
<feature type="region of interest" description="Disordered" evidence="3">
    <location>
        <begin position="1692"/>
        <end position="1731"/>
    </location>
</feature>
<dbReference type="GO" id="GO:0008270">
    <property type="term" value="F:zinc ion binding"/>
    <property type="evidence" value="ECO:0007669"/>
    <property type="project" value="UniProtKB-KW"/>
</dbReference>
<evidence type="ECO:0000256" key="2">
    <source>
        <dbReference type="SAM" id="Coils"/>
    </source>
</evidence>
<dbReference type="SMART" id="SM00343">
    <property type="entry name" value="ZnF_C2HC"/>
    <property type="match status" value="2"/>
</dbReference>
<evidence type="ECO:0000313" key="7">
    <source>
        <dbReference type="EMBL" id="GEU85825.1"/>
    </source>
</evidence>
<keyword evidence="1" id="KW-0862">Zinc</keyword>